<keyword evidence="3" id="KW-1185">Reference proteome</keyword>
<feature type="region of interest" description="Disordered" evidence="1">
    <location>
        <begin position="1"/>
        <end position="20"/>
    </location>
</feature>
<evidence type="ECO:0000313" key="2">
    <source>
        <dbReference type="EMBL" id="MFC0252195.1"/>
    </source>
</evidence>
<comment type="caution">
    <text evidence="2">The sequence shown here is derived from an EMBL/GenBank/DDBJ whole genome shotgun (WGS) entry which is preliminary data.</text>
</comment>
<dbReference type="Proteomes" id="UP001589773">
    <property type="component" value="Unassembled WGS sequence"/>
</dbReference>
<evidence type="ECO:0000256" key="1">
    <source>
        <dbReference type="SAM" id="MobiDB-lite"/>
    </source>
</evidence>
<gene>
    <name evidence="2" type="ORF">ACFFJK_09860</name>
</gene>
<reference evidence="2 3" key="1">
    <citation type="submission" date="2024-09" db="EMBL/GenBank/DDBJ databases">
        <authorList>
            <person name="Sun Q."/>
            <person name="Mori K."/>
        </authorList>
    </citation>
    <scope>NUCLEOTIDE SEQUENCE [LARGE SCALE GENOMIC DNA]</scope>
    <source>
        <strain evidence="2 3">CCM 7792</strain>
    </source>
</reference>
<protein>
    <submittedName>
        <fullName evidence="2">Uncharacterized protein</fullName>
    </submittedName>
</protein>
<organism evidence="2 3">
    <name type="scientific">Massilia consociata</name>
    <dbReference type="NCBI Taxonomy" id="760117"/>
    <lineage>
        <taxon>Bacteria</taxon>
        <taxon>Pseudomonadati</taxon>
        <taxon>Pseudomonadota</taxon>
        <taxon>Betaproteobacteria</taxon>
        <taxon>Burkholderiales</taxon>
        <taxon>Oxalobacteraceae</taxon>
        <taxon>Telluria group</taxon>
        <taxon>Massilia</taxon>
    </lineage>
</organism>
<feature type="compositionally biased region" description="Basic and acidic residues" evidence="1">
    <location>
        <begin position="1"/>
        <end position="14"/>
    </location>
</feature>
<sequence length="79" mass="8466">MEDRVLVENDEYKGSRTRQRPSALPGAALQTAFALIAIRAKNICMTARLAAFLLPAPCSLSGSTNTAEQIAVSLSLSRM</sequence>
<name>A0ABV6FF88_9BURK</name>
<proteinExistence type="predicted"/>
<evidence type="ECO:0000313" key="3">
    <source>
        <dbReference type="Proteomes" id="UP001589773"/>
    </source>
</evidence>
<accession>A0ABV6FF88</accession>
<dbReference type="EMBL" id="JBHLWP010000009">
    <property type="protein sequence ID" value="MFC0252195.1"/>
    <property type="molecule type" value="Genomic_DNA"/>
</dbReference>
<dbReference type="RefSeq" id="WP_379678944.1">
    <property type="nucleotide sequence ID" value="NZ_JBHLWP010000009.1"/>
</dbReference>